<feature type="zinc finger region" description="C3H1-type" evidence="1">
    <location>
        <begin position="539"/>
        <end position="561"/>
    </location>
</feature>
<evidence type="ECO:0000256" key="2">
    <source>
        <dbReference type="SAM" id="Coils"/>
    </source>
</evidence>
<feature type="zinc finger region" description="C3H1-type" evidence="1">
    <location>
        <begin position="484"/>
        <end position="510"/>
    </location>
</feature>
<feature type="domain" description="C3H1-type" evidence="4">
    <location>
        <begin position="484"/>
        <end position="510"/>
    </location>
</feature>
<sequence>MEAQEQKKILVNPNFIQPRKEQVKPKVHFNPVFLQKCAAAAAATTATATTTTTAQKNNDSSSQSSISTTVQIYDPPRDQVNINQYDLKQLPMSGKVSQTKPVMQTLGQTSLMKAPITVMKSDQSIEVSDQSMGKKTAEITSNESSTIDNKFQYVESSSILVNPKFLHQLSAKGSTSTSTNTPSVVTQTEGNSKLKTIDKRKEAIQMPELKEAKYIHKKGLDRCEKQDARLRTVGMLKATNNNTRISVNQKLAKGIISKYKINRLKCEQSEASITRIHSSFSDSRRKFKVSVVSRERYRSPKKHSDRFINIGGILYKSTKTTLRKQLAKNVTRTSRRPAESCTVILRGERFHLAAGGRTLQRVKGRFESNLTTRPSLPRVHIGGLTYSRTQTGQYKLTSTHYTRAVLSSAKQRSITTLMMQRRKKGSLQKRNQYCVFFNRFGRCTKKERGECPFIHDAKRVAVCTRFLKGRCPIKTCPFSHTVDPSKMPVCSHFLRSVCIRDPCPYRHIKVNPAAPICLDFVRGYCQAGSECKKQHVLICEEYQWKGKCSRGKSCPLAHHKGHNKYTPTITKLMLDEGPEKKPTYALHRRRKKSESDVLGRAKSKRNSEVFLRKSLKVPSQRYFSLLLTDEGKEVHKKIDTCEKFEKKSNCDSSQSSFSELVASSLSSSDQTVDIQSDKKQIVCALTYDNQENSALKNTPSKIELQGTRQRILEKVDKLKKAYTNLASSDLTKHNIKDDVLSCSKNVVHNNDGESSGIENSSKDEQTSTTVTNMRVTLPRQTRHRAKNTHTFQGFGEKIRALRVSARTYLLQRPLGGQEDGATLTNFYQTLVHSRDLNLTQGFQAFQCDLGRDIQTTAQLLVQENHVAQCLATHLKEVDILSLQPLLDLLVAFANDLPQEFYLRHFYTFLEILVSRLKTREPEEIQAVFLCFVSIFVAQQKYLRDDLYRLYHTEGYANLLSSNYPWYINELAGQSLAFLLRKIPSKTTFWGMAFRKLHLDHKQTQGVGRLLASTIKSDVIQRLHSTAKDTLTHVLKLLGEEEIPREQAVQSVIYAVTQVAHHITSKLPDKTVTWKTPWLEDSHMVWPVFWDIINLLIMDIESSKAVVQHMHAVLEVLQVLVGYKNSSLVTDVSTTLKYCLTIIQTPGISEEIGHTTFDMVATLLTTHHQQINPFTLKQSISAVLASHNSQKITLGFIKELFDIPLFDTEILPQVLWYLTTILEDGDGEDTEREVLELLTSLVLQKQPPCKTGLDISSWRCYPLDFSLIQAKLGSEGGIPMILKKKLSVGLAKDLSNIEELIICLLCLPHVAPLNYQHLVPYFVKIHSVALETLDDQTEKFVDDDTTAVGRKAAKSEAKSVGLKINLNVQQNISVDANKSLVLLSVLSEVMSHILNGKDYLDSLSQLPLLEVLKQKPQYRENVYFLRALNFHFTIAEAERDSSIINEDLLRDFYPLVAPCLASANPQVRFLVVYMLSLFPVTLPPSPENADTAEGIFKVMLKAECVAVTPWEFKDRLRYITMLDADHIEQHQPVCNTYKLAPLLLFLGQLYINYKDLWTSVINAITSYAQTLPDKTFWPIWFSQLKITSHITKQVLNGEKTDFDEELFPSNEIVSKMTLEVATHDGFSKLSPRPDYLNYRELLWKTMQKFPNICEARGRDLVPLFFEFLEQELFPVDFNIAPTQNLKFQRSEAVVNETDEDTMTTDLKETLDMPLKEEHNDETIETTTEITAANEEDKGRCSQGKRASIKSLCVQLSVFAKFHNPTMLYQSKKLENMYLELLSHPSPMLQKLSLECLMTYNVPHLTPYRENLFMILDDKSFKNALTQFSIDGSEQVVEEKHREGLMPYLMRILYGKMHFKTGSNTSGKTKIGVRKAVILRFLAGAKESELDTFLNLAFDVFIEHLKGTAQEMVVRARDNLDLQKVVPLGRLHGSLTTLENIMEKIGNLLSDKIPYLLKVLLYVLHLVTMLLVHRQHIRPRHVNFLKHLRMLAQKILISFFHRFEKYSWSLPELQAVFEVMVWPNLRQLPHDGVVALVPLLKLFSLWSEVPRYMPLLAWCHPEDVTFTPLPFIVKLLCHEKCSKVVSSFVLTLVENLLTIEESQLEEEVEKTTLPDNPNRVEVVYQTSQDGERKQSYGMALLTPHLDPLLSSMKYILSKLGKGQPVSNRDLTILTSLTEWVSSGEVSSDLVSLIVPLVVKKQVKMEERITQLLTACRHLLPVIENSVQYFRPLVTRFAILMDRHARDALCLCMCAIAVTNEQYKPMATIACDLNAWNPKMIEEVDYERRLQCYQYLTDYFNSQESINVNMCQLVMYNCIFFINNTEDSSLRDLSSQTLMQMIDFCARLQSKEPKECKQVISDKLLPQIRLLLRSNKEIVRMEVLSIFRHIIRMCHSFTDKLQDMYKLVNENDDDLDFFLNWKHIQRHRRARALSKLSEKLNNGELIFAPETLTSYLLPLATVYLMKDTFVNDDYLITCCISCLGTIAKLLPWHSYHRLLKNYMTLVMKEDLKHLRQGVRVLDTVIEAFHEEVQVSDAPQQNVSLKQAVNKEEKAEDEKVEKENKMGQELNEECVEKELKIETEEDEDTMILEEEKEESMEGDEDLQEDVKQGVKGKNTTTQGHKVYSALVNTIIPQIQNTLSARTKADTEHKVNKSKYPEDEDIKRIPLAFALVKLLKKLPKQFLSTNINNVLMKIITFLKSKSDSIREQARIMLVKIMEELGGKYLKWLVNDLQSILTKGFQPHVLVYTLHSVLNSLRPILTSDDVDACMSKMIDICKQDILGLQAEEKQVKQITIKIKEARKDKGYEILCFTAEFISTGCLKEIVLPLKVILAGTQDKTVVNKMIRCLKEVARGLDRNKCIPITQKSIFIYGILNEKLTVLTTDNTISENTCIDKTVSGDSFLLAPEPKRTKLNPKTTFKTSAHTMMEFALDLLCSLMRQERYSAKEEEHLKLLDPFVPVVGNFIDSDHPEVSLVALKCIRLLIKFPLPTLKTNLSKICKQLFVILSKFSSPELTRGKIYDLVQVSFKTLSSIIRTVEECVMSEDDVRVLVEYVERNLEDVYQQQTAFIVLQAVISKKIDSRELHRVVKQVKSMSVTSTSLSVLQEARVTYYTYLLTYPMKSKRVTNHISYFLGNISYPIEAGRFSALTMINSVIANFPVKVFSQALETSFWFKISEQLVNEDSKENRVLLEKALKTLFRRSTRKEMLVELSVKLLQLDTQSQPDFVGCQLACRALSSFLEVPVQVLPQSILSVVTPTIISLINPEYYSAQLEGIANDDSLDIRQTDTALVCLLEVLTKLFNLYFKHADWSKHATDEIWQNVQGQLRYPHIQVRLKACILVGKLLAAYPVQNEASPKFAEDTNSARSLVLDLCDLLQTQAQSGTPLLTQLSLSVVRNLIYLVRHSSKVPLRIANENFPDDDMNEPSREGENDKVKRENVRKFENNDEKEAVEMNNVGENTSESKGAKKRKMPSHSTDAKQKKRVRKDESMTVDPTIFGATWVLHRVGNLAYKELHEHGKERTVVRGALLNLIAGLAVVLGDGIKTPQLLVYLIKHLARELSDENLPDALANRTKDVAKLIKEKVGLQTYTEHLTSAKKKLSQKRLQRRAKELQQKTTNPVLARHKNRKKYEALKESRKRRIADRKGQPVKAKNMKGNVVVKKKMK</sequence>
<feature type="zinc finger region" description="C3H1-type" evidence="1">
    <location>
        <begin position="511"/>
        <end position="538"/>
    </location>
</feature>
<dbReference type="PANTHER" id="PTHR17695:SF11">
    <property type="entry name" value="SMALL SUBUNIT PROCESSOME COMPONENT 20 HOMOLOG"/>
    <property type="match status" value="1"/>
</dbReference>
<dbReference type="PANTHER" id="PTHR17695">
    <property type="entry name" value="SMALL SUBUNIT PROCESSOME COMPONENT 20 HOMOLOG"/>
    <property type="match status" value="1"/>
</dbReference>
<feature type="region of interest" description="Disordered" evidence="3">
    <location>
        <begin position="3413"/>
        <end position="3488"/>
    </location>
</feature>
<dbReference type="GO" id="GO:0030686">
    <property type="term" value="C:90S preribosome"/>
    <property type="evidence" value="ECO:0007669"/>
    <property type="project" value="TreeGrafter"/>
</dbReference>
<feature type="compositionally biased region" description="Low complexity" evidence="3">
    <location>
        <begin position="174"/>
        <end position="188"/>
    </location>
</feature>
<feature type="region of interest" description="Disordered" evidence="3">
    <location>
        <begin position="172"/>
        <end position="191"/>
    </location>
</feature>
<dbReference type="Pfam" id="PF20416">
    <property type="entry name" value="UTP20"/>
    <property type="match status" value="1"/>
</dbReference>
<dbReference type="GO" id="GO:0032040">
    <property type="term" value="C:small-subunit processome"/>
    <property type="evidence" value="ECO:0007669"/>
    <property type="project" value="TreeGrafter"/>
</dbReference>
<dbReference type="InterPro" id="IPR052575">
    <property type="entry name" value="SSU_processome_comp_20"/>
</dbReference>
<evidence type="ECO:0000256" key="3">
    <source>
        <dbReference type="SAM" id="MobiDB-lite"/>
    </source>
</evidence>
<feature type="zinc finger region" description="C3H1-type" evidence="1">
    <location>
        <begin position="428"/>
        <end position="456"/>
    </location>
</feature>
<feature type="domain" description="C3H1-type" evidence="4">
    <location>
        <begin position="457"/>
        <end position="483"/>
    </location>
</feature>
<dbReference type="SUPFAM" id="SSF48371">
    <property type="entry name" value="ARM repeat"/>
    <property type="match status" value="3"/>
</dbReference>
<keyword evidence="1" id="KW-0862">Zinc</keyword>
<dbReference type="SMART" id="SM00356">
    <property type="entry name" value="ZnF_C3H1"/>
    <property type="match status" value="5"/>
</dbReference>
<keyword evidence="1" id="KW-0863">Zinc-finger</keyword>
<dbReference type="GO" id="GO:0008270">
    <property type="term" value="F:zinc ion binding"/>
    <property type="evidence" value="ECO:0007669"/>
    <property type="project" value="UniProtKB-KW"/>
</dbReference>
<feature type="zinc finger region" description="C3H1-type" evidence="1">
    <location>
        <begin position="457"/>
        <end position="483"/>
    </location>
</feature>
<feature type="domain" description="C3H1-type" evidence="4">
    <location>
        <begin position="539"/>
        <end position="561"/>
    </location>
</feature>
<dbReference type="InterPro" id="IPR000571">
    <property type="entry name" value="Znf_CCCH"/>
</dbReference>
<feature type="region of interest" description="Disordered" evidence="3">
    <location>
        <begin position="49"/>
        <end position="70"/>
    </location>
</feature>
<dbReference type="EMBL" id="JAWZYT010003271">
    <property type="protein sequence ID" value="KAK4299303.1"/>
    <property type="molecule type" value="Genomic_DNA"/>
</dbReference>
<comment type="caution">
    <text evidence="5">The sequence shown here is derived from an EMBL/GenBank/DDBJ whole genome shotgun (WGS) entry which is preliminary data.</text>
</comment>
<feature type="compositionally biased region" description="Basic and acidic residues" evidence="3">
    <location>
        <begin position="3423"/>
        <end position="3450"/>
    </location>
</feature>
<gene>
    <name evidence="5" type="ORF">Pmani_028414</name>
</gene>
<keyword evidence="2" id="KW-0175">Coiled coil</keyword>
<evidence type="ECO:0000256" key="1">
    <source>
        <dbReference type="PROSITE-ProRule" id="PRU00723"/>
    </source>
</evidence>
<dbReference type="PROSITE" id="PS50103">
    <property type="entry name" value="ZF_C3H1"/>
    <property type="match status" value="5"/>
</dbReference>
<dbReference type="Pfam" id="PF23099">
    <property type="entry name" value="UTP20_C"/>
    <property type="match status" value="1"/>
</dbReference>
<dbReference type="InterPro" id="IPR011430">
    <property type="entry name" value="UTP20_N"/>
</dbReference>
<dbReference type="InterPro" id="IPR046523">
    <property type="entry name" value="UTP20_dom"/>
</dbReference>
<feature type="coiled-coil region" evidence="2">
    <location>
        <begin position="2541"/>
        <end position="2583"/>
    </location>
</feature>
<keyword evidence="6" id="KW-1185">Reference proteome</keyword>
<dbReference type="Pfam" id="PF07539">
    <property type="entry name" value="UTP20_N"/>
    <property type="match status" value="1"/>
</dbReference>
<evidence type="ECO:0000313" key="6">
    <source>
        <dbReference type="Proteomes" id="UP001292094"/>
    </source>
</evidence>
<accession>A0AAE1P0U9</accession>
<feature type="compositionally biased region" description="Low complexity" evidence="3">
    <location>
        <begin position="3648"/>
        <end position="3658"/>
    </location>
</feature>
<feature type="region of interest" description="Disordered" evidence="3">
    <location>
        <begin position="3628"/>
        <end position="3664"/>
    </location>
</feature>
<feature type="compositionally biased region" description="Polar residues" evidence="3">
    <location>
        <begin position="747"/>
        <end position="759"/>
    </location>
</feature>
<evidence type="ECO:0000313" key="5">
    <source>
        <dbReference type="EMBL" id="KAK4299303.1"/>
    </source>
</evidence>
<dbReference type="InterPro" id="IPR057525">
    <property type="entry name" value="UTP20_C"/>
</dbReference>
<keyword evidence="1" id="KW-0479">Metal-binding</keyword>
<dbReference type="Proteomes" id="UP001292094">
    <property type="component" value="Unassembled WGS sequence"/>
</dbReference>
<dbReference type="InterPro" id="IPR016024">
    <property type="entry name" value="ARM-type_fold"/>
</dbReference>
<name>A0AAE1P0U9_9EUCA</name>
<reference evidence="5" key="1">
    <citation type="submission" date="2023-11" db="EMBL/GenBank/DDBJ databases">
        <title>Genome assemblies of two species of porcelain crab, Petrolisthes cinctipes and Petrolisthes manimaculis (Anomura: Porcellanidae).</title>
        <authorList>
            <person name="Angst P."/>
        </authorList>
    </citation>
    <scope>NUCLEOTIDE SEQUENCE</scope>
    <source>
        <strain evidence="5">PB745_02</strain>
        <tissue evidence="5">Gill</tissue>
    </source>
</reference>
<dbReference type="Gene3D" id="4.10.1000.10">
    <property type="entry name" value="Zinc finger, CCCH-type"/>
    <property type="match status" value="2"/>
</dbReference>
<protein>
    <recommendedName>
        <fullName evidence="4">C3H1-type domain-containing protein</fullName>
    </recommendedName>
</protein>
<feature type="domain" description="C3H1-type" evidence="4">
    <location>
        <begin position="428"/>
        <end position="456"/>
    </location>
</feature>
<evidence type="ECO:0000259" key="4">
    <source>
        <dbReference type="PROSITE" id="PS50103"/>
    </source>
</evidence>
<organism evidence="5 6">
    <name type="scientific">Petrolisthes manimaculis</name>
    <dbReference type="NCBI Taxonomy" id="1843537"/>
    <lineage>
        <taxon>Eukaryota</taxon>
        <taxon>Metazoa</taxon>
        <taxon>Ecdysozoa</taxon>
        <taxon>Arthropoda</taxon>
        <taxon>Crustacea</taxon>
        <taxon>Multicrustacea</taxon>
        <taxon>Malacostraca</taxon>
        <taxon>Eumalacostraca</taxon>
        <taxon>Eucarida</taxon>
        <taxon>Decapoda</taxon>
        <taxon>Pleocyemata</taxon>
        <taxon>Anomura</taxon>
        <taxon>Galatheoidea</taxon>
        <taxon>Porcellanidae</taxon>
        <taxon>Petrolisthes</taxon>
    </lineage>
</organism>
<proteinExistence type="predicted"/>
<feature type="region of interest" description="Disordered" evidence="3">
    <location>
        <begin position="747"/>
        <end position="768"/>
    </location>
</feature>
<feature type="domain" description="C3H1-type" evidence="4">
    <location>
        <begin position="511"/>
        <end position="538"/>
    </location>
</feature>